<dbReference type="CDD" id="cd09077">
    <property type="entry name" value="R1-I-EN"/>
    <property type="match status" value="1"/>
</dbReference>
<proteinExistence type="predicted"/>
<accession>A0A6G0TBE0</accession>
<name>A0A6G0TBE0_APHGL</name>
<dbReference type="AlphaFoldDB" id="A0A6G0TBE0"/>
<protein>
    <recommendedName>
        <fullName evidence="1">Endonuclease/exonuclease/phosphatase domain-containing protein</fullName>
    </recommendedName>
</protein>
<dbReference type="Proteomes" id="UP000475862">
    <property type="component" value="Unassembled WGS sequence"/>
</dbReference>
<sequence length="875" mass="98220">MFQTAVDTEADLLIISEPFRRCGDESRWCFSEDRLAAVATTSRTDMTHDAYGSGNGFAWMSFRNLTVFSCYSRPGITIQEYSLFLSDLEAAIRGRGACEILVAGDFNAWSVEWGSRFNNHRGSLLSDLVNSLGLTVVNTGSTPTFRRAAATSVIDVTFSRAVEIVDWRVLEADSLSDHSYVFYKTASQRLATHSAEPANNEHSGWSVTKRDDIALAEYFTRYHPEIPSGEPTVAKALASATAYDRYLVGACEASMPRRRPGPPRKNPVHWWSEEIADLRRKCLALRRRYQASLRHIDQPGLEECRTAYLTARRDLRRAIKAAKAKCWSELCDQVDHDPWGKPYRIVMKKFRSCPPGADSRGNESTIADFLFPAAATTNWDEAPSPVVLNIFEAFDPVRNTLEFTRAIPAFTSAELVRAAKRLTSGKSPGPSGIPNEIIKASVVRHQRTVLQVFNDCLLALTFPPQWKRARLVLIRKGPEKPADQPSSFRPICMLDNSVGVAKTGALLENAVNPVLELIDAWMREKGLELAHQKSEAVLLTRRRAYTPPNLFIGGHQIGLRPSLRYLGVFLDQRMTFSVHVTTVAKKAARSAAALSRLMSNTKGPCQSKRRLLASVVESQLLYAAPTWIDTAAASARTVRNLVRPQRAMALRIIRAYRTVSDEAALVLAGLPPADLLGMERKRIRARAAAPPMQGAIPPSKATIKRQERFETNIRWQARWASTTKGSWTRKLLPDLNRWLGRTVPKMPLSFHMTQALTGHGCFQQYLFKMGRANSPQCTLCYYEDDTAEHTLFDCMYFAGLREEIGNRLGHQPSTEDIPAILCGPEFESLPTDDAERNSVLRNAEEDFRLFYKMVEEIMTLKEDEERRRQAGDGRR</sequence>
<organism evidence="2 3">
    <name type="scientific">Aphis glycines</name>
    <name type="common">Soybean aphid</name>
    <dbReference type="NCBI Taxonomy" id="307491"/>
    <lineage>
        <taxon>Eukaryota</taxon>
        <taxon>Metazoa</taxon>
        <taxon>Ecdysozoa</taxon>
        <taxon>Arthropoda</taxon>
        <taxon>Hexapoda</taxon>
        <taxon>Insecta</taxon>
        <taxon>Pterygota</taxon>
        <taxon>Neoptera</taxon>
        <taxon>Paraneoptera</taxon>
        <taxon>Hemiptera</taxon>
        <taxon>Sternorrhyncha</taxon>
        <taxon>Aphidomorpha</taxon>
        <taxon>Aphidoidea</taxon>
        <taxon>Aphididae</taxon>
        <taxon>Aphidini</taxon>
        <taxon>Aphis</taxon>
        <taxon>Aphis</taxon>
    </lineage>
</organism>
<dbReference type="Pfam" id="PF14529">
    <property type="entry name" value="Exo_endo_phos_2"/>
    <property type="match status" value="1"/>
</dbReference>
<feature type="domain" description="Endonuclease/exonuclease/phosphatase" evidence="1">
    <location>
        <begin position="66"/>
        <end position="181"/>
    </location>
</feature>
<dbReference type="OrthoDB" id="6630637at2759"/>
<evidence type="ECO:0000313" key="2">
    <source>
        <dbReference type="EMBL" id="KAE9529766.1"/>
    </source>
</evidence>
<reference evidence="2 3" key="1">
    <citation type="submission" date="2019-08" db="EMBL/GenBank/DDBJ databases">
        <title>The genome of the soybean aphid Biotype 1, its phylome, world population structure and adaptation to the North American continent.</title>
        <authorList>
            <person name="Giordano R."/>
            <person name="Donthu R.K."/>
            <person name="Hernandez A.G."/>
            <person name="Wright C.L."/>
            <person name="Zimin A.V."/>
        </authorList>
    </citation>
    <scope>NUCLEOTIDE SEQUENCE [LARGE SCALE GENOMIC DNA]</scope>
    <source>
        <tissue evidence="2">Whole aphids</tissue>
    </source>
</reference>
<gene>
    <name evidence="2" type="ORF">AGLY_011862</name>
</gene>
<keyword evidence="3" id="KW-1185">Reference proteome</keyword>
<evidence type="ECO:0000313" key="3">
    <source>
        <dbReference type="Proteomes" id="UP000475862"/>
    </source>
</evidence>
<comment type="caution">
    <text evidence="2">The sequence shown here is derived from an EMBL/GenBank/DDBJ whole genome shotgun (WGS) entry which is preliminary data.</text>
</comment>
<dbReference type="EMBL" id="VYZN01000044">
    <property type="protein sequence ID" value="KAE9529766.1"/>
    <property type="molecule type" value="Genomic_DNA"/>
</dbReference>
<dbReference type="InterPro" id="IPR036691">
    <property type="entry name" value="Endo/exonu/phosph_ase_sf"/>
</dbReference>
<evidence type="ECO:0000259" key="1">
    <source>
        <dbReference type="Pfam" id="PF14529"/>
    </source>
</evidence>
<dbReference type="PANTHER" id="PTHR19446">
    <property type="entry name" value="REVERSE TRANSCRIPTASES"/>
    <property type="match status" value="1"/>
</dbReference>
<dbReference type="SUPFAM" id="SSF56219">
    <property type="entry name" value="DNase I-like"/>
    <property type="match status" value="1"/>
</dbReference>
<dbReference type="InterPro" id="IPR005135">
    <property type="entry name" value="Endo/exonuclease/phosphatase"/>
</dbReference>
<dbReference type="Gene3D" id="3.60.10.10">
    <property type="entry name" value="Endonuclease/exonuclease/phosphatase"/>
    <property type="match status" value="1"/>
</dbReference>
<dbReference type="GO" id="GO:0003824">
    <property type="term" value="F:catalytic activity"/>
    <property type="evidence" value="ECO:0007669"/>
    <property type="project" value="InterPro"/>
</dbReference>